<dbReference type="Pfam" id="PF01436">
    <property type="entry name" value="NHL"/>
    <property type="match status" value="1"/>
</dbReference>
<protein>
    <submittedName>
        <fullName evidence="3">NHL repeat-containing protein</fullName>
    </submittedName>
</protein>
<evidence type="ECO:0000313" key="3">
    <source>
        <dbReference type="EMBL" id="SDX62940.1"/>
    </source>
</evidence>
<evidence type="ECO:0000313" key="4">
    <source>
        <dbReference type="Proteomes" id="UP000183076"/>
    </source>
</evidence>
<dbReference type="Proteomes" id="UP000183076">
    <property type="component" value="Unassembled WGS sequence"/>
</dbReference>
<organism evidence="3 4">
    <name type="scientific">Sulfitobacter pontiacus</name>
    <dbReference type="NCBI Taxonomy" id="60137"/>
    <lineage>
        <taxon>Bacteria</taxon>
        <taxon>Pseudomonadati</taxon>
        <taxon>Pseudomonadota</taxon>
        <taxon>Alphaproteobacteria</taxon>
        <taxon>Rhodobacterales</taxon>
        <taxon>Roseobacteraceae</taxon>
        <taxon>Sulfitobacter</taxon>
    </lineage>
</organism>
<dbReference type="STRING" id="60137.SAMN04488041_11018"/>
<dbReference type="InterPro" id="IPR011042">
    <property type="entry name" value="6-blade_b-propeller_TolB-like"/>
</dbReference>
<feature type="repeat" description="NHL" evidence="2">
    <location>
        <begin position="156"/>
        <end position="199"/>
    </location>
</feature>
<dbReference type="GO" id="GO:0008270">
    <property type="term" value="F:zinc ion binding"/>
    <property type="evidence" value="ECO:0007669"/>
    <property type="project" value="UniProtKB-KW"/>
</dbReference>
<accession>A0A1H3D9G6</accession>
<keyword evidence="1" id="KW-0677">Repeat</keyword>
<dbReference type="AlphaFoldDB" id="A0A1H3D9G6"/>
<sequence length="285" mass="30835">MVSALTKRPCAYVALGTQRYRVRHVSDPMLSGLSDVAVLGDRIVVLRRQAPELVILGPNGAMSGEGTDLPQFVCGHGLRATSANQLAATDMDGHKIVLLDETMHEITRMDCAERPGLGRPFNHPCDCTQGPDGRYYVADGYGSSAVHIFDPELRHLKTFGHPGAEPGAFSTPHSLLFDGQGRLCVADRENNRVQLFDGDGTWLGQIEGLYKPMALALTPDGLLLVSDQTPRLSAYTPNGDLVGRCRTFSTFGHGLAVQRDGTIIIAEMNPDRVTLLIPVPEGDTF</sequence>
<gene>
    <name evidence="3" type="ORF">SAMN04488041_11018</name>
</gene>
<evidence type="ECO:0000256" key="2">
    <source>
        <dbReference type="PROSITE-ProRule" id="PRU00504"/>
    </source>
</evidence>
<dbReference type="InterPro" id="IPR050952">
    <property type="entry name" value="TRIM-NHL_E3_ligases"/>
</dbReference>
<dbReference type="EMBL" id="FNNB01000010">
    <property type="protein sequence ID" value="SDX62940.1"/>
    <property type="molecule type" value="Genomic_DNA"/>
</dbReference>
<dbReference type="SUPFAM" id="SSF63829">
    <property type="entry name" value="Calcium-dependent phosphotriesterase"/>
    <property type="match status" value="1"/>
</dbReference>
<dbReference type="PANTHER" id="PTHR24104:SF25">
    <property type="entry name" value="PROTEIN LIN-41"/>
    <property type="match status" value="1"/>
</dbReference>
<dbReference type="InterPro" id="IPR001258">
    <property type="entry name" value="NHL_repeat"/>
</dbReference>
<reference evidence="4" key="1">
    <citation type="submission" date="2016-10" db="EMBL/GenBank/DDBJ databases">
        <authorList>
            <person name="Varghese N."/>
            <person name="Submissions S."/>
        </authorList>
    </citation>
    <scope>NUCLEOTIDE SEQUENCE [LARGE SCALE GENOMIC DNA]</scope>
    <source>
        <strain evidence="4">DSM 10014</strain>
    </source>
</reference>
<evidence type="ECO:0000256" key="1">
    <source>
        <dbReference type="ARBA" id="ARBA00022737"/>
    </source>
</evidence>
<name>A0A1H3D9G6_9RHOB</name>
<dbReference type="Gene3D" id="2.120.10.30">
    <property type="entry name" value="TolB, C-terminal domain"/>
    <property type="match status" value="1"/>
</dbReference>
<dbReference type="PANTHER" id="PTHR24104">
    <property type="entry name" value="E3 UBIQUITIN-PROTEIN LIGASE NHLRC1-RELATED"/>
    <property type="match status" value="1"/>
</dbReference>
<dbReference type="PROSITE" id="PS51125">
    <property type="entry name" value="NHL"/>
    <property type="match status" value="1"/>
</dbReference>
<proteinExistence type="predicted"/>